<feature type="domain" description="Flavocytochrome c sulphide dehydrogenase flavin-binding" evidence="4">
    <location>
        <begin position="351"/>
        <end position="419"/>
    </location>
</feature>
<dbReference type="SUPFAM" id="SSF55424">
    <property type="entry name" value="FAD/NAD-linked reductases, dimerisation (C-terminal) domain"/>
    <property type="match status" value="1"/>
</dbReference>
<gene>
    <name evidence="6" type="ORF">OKW52_20695</name>
</gene>
<dbReference type="Pfam" id="PF07992">
    <property type="entry name" value="Pyr_redox_2"/>
    <property type="match status" value="1"/>
</dbReference>
<dbReference type="InterPro" id="IPR016156">
    <property type="entry name" value="FAD/NAD-linked_Rdtase_dimer_sf"/>
</dbReference>
<dbReference type="InterPro" id="IPR037092">
    <property type="entry name" value="FlavoCytC_S_DH_flav-bd_sf"/>
</dbReference>
<proteinExistence type="predicted"/>
<dbReference type="InterPro" id="IPR006311">
    <property type="entry name" value="TAT_signal"/>
</dbReference>
<dbReference type="Gene3D" id="3.50.50.60">
    <property type="entry name" value="FAD/NAD(P)-binding domain"/>
    <property type="match status" value="2"/>
</dbReference>
<evidence type="ECO:0000256" key="2">
    <source>
        <dbReference type="ARBA" id="ARBA00022827"/>
    </source>
</evidence>
<evidence type="ECO:0000313" key="6">
    <source>
        <dbReference type="EMBL" id="MCW1934605.1"/>
    </source>
</evidence>
<dbReference type="RefSeq" id="WP_264507386.1">
    <property type="nucleotide sequence ID" value="NZ_JAPDFL010000001.1"/>
</dbReference>
<evidence type="ECO:0000259" key="4">
    <source>
        <dbReference type="Pfam" id="PF09242"/>
    </source>
</evidence>
<protein>
    <submittedName>
        <fullName evidence="6">NAD(P)/FAD-dependent oxidoreductase</fullName>
    </submittedName>
</protein>
<feature type="domain" description="Sulfide dehydrogenase [flavocytochrome c] flavoprotein chain central" evidence="5">
    <location>
        <begin position="160"/>
        <end position="275"/>
    </location>
</feature>
<dbReference type="PANTHER" id="PTHR43755">
    <property type="match status" value="1"/>
</dbReference>
<keyword evidence="7" id="KW-1185">Reference proteome</keyword>
<dbReference type="InterPro" id="IPR023753">
    <property type="entry name" value="FAD/NAD-binding_dom"/>
</dbReference>
<evidence type="ECO:0000256" key="1">
    <source>
        <dbReference type="ARBA" id="ARBA00022630"/>
    </source>
</evidence>
<dbReference type="Proteomes" id="UP001208938">
    <property type="component" value="Unassembled WGS sequence"/>
</dbReference>
<dbReference type="Pfam" id="PF21706">
    <property type="entry name" value="FCSD_central"/>
    <property type="match status" value="1"/>
</dbReference>
<accession>A0ABT3H4K0</accession>
<dbReference type="Gene3D" id="3.90.760.10">
    <property type="entry name" value="Flavocytochrome c sulphide dehydrogenase, flavin-binding domain"/>
    <property type="match status" value="1"/>
</dbReference>
<dbReference type="Pfam" id="PF09242">
    <property type="entry name" value="FCSD-flav_bind"/>
    <property type="match status" value="1"/>
</dbReference>
<reference evidence="6 7" key="1">
    <citation type="submission" date="2022-10" db="EMBL/GenBank/DDBJ databases">
        <title>Pararhodobacter sp. nov., isolated from marine algae.</title>
        <authorList>
            <person name="Choi B.J."/>
            <person name="Kim J.M."/>
            <person name="Lee J.K."/>
            <person name="Choi D.G."/>
            <person name="Jeon C.O."/>
        </authorList>
    </citation>
    <scope>NUCLEOTIDE SEQUENCE [LARGE SCALE GENOMIC DNA]</scope>
    <source>
        <strain evidence="6 7">ZQ420</strain>
    </source>
</reference>
<dbReference type="InterPro" id="IPR015323">
    <property type="entry name" value="FlavoCytC_S_DH_flav-bd"/>
</dbReference>
<evidence type="ECO:0000313" key="7">
    <source>
        <dbReference type="Proteomes" id="UP001208938"/>
    </source>
</evidence>
<evidence type="ECO:0000259" key="5">
    <source>
        <dbReference type="Pfam" id="PF21706"/>
    </source>
</evidence>
<dbReference type="InterPro" id="IPR052541">
    <property type="entry name" value="SQRD"/>
</dbReference>
<keyword evidence="1" id="KW-0285">Flavoprotein</keyword>
<dbReference type="InterPro" id="IPR049386">
    <property type="entry name" value="FCSD_central"/>
</dbReference>
<sequence length="421" mass="44068">MTLDRRQVIVAAGGAVAALALPRRLSAQNRGRVVVVGGGFGGATAARALARLGHEVTLVERDATYVTCPFSNAVLGGFMELESLSFPLAGATLDGMRLIEDSAVDVDPDARTLTLAGGAVLHWDRLVLSPGVEFLYDALPGYDEAATERMPHAWKAGPQTALLRAQLEAMADGGLVVIAPPANPFRCPPGPYERASLIAHYLAQAKPASKILILDAKETFSKQPLFEEAWARLYPGMIEFRPPSMGGRVIGVDPAAMTLQTEFGTVAAAVANVIPPQRAGAIAQVAGVRDETGWCPVSGVTFESDLVPGIHVIGDACAPGAMPKSAFSANAQAKVLAQALDALFRGEEPQSPRLINTCYSLAAPDFGFSVAGVYAEAEGKLTELADAGGLSALEAPAQDRAQEADYARSWYAATVREAFGG</sequence>
<organism evidence="6 7">
    <name type="scientific">Pararhodobacter zhoushanensis</name>
    <dbReference type="NCBI Taxonomy" id="2479545"/>
    <lineage>
        <taxon>Bacteria</taxon>
        <taxon>Pseudomonadati</taxon>
        <taxon>Pseudomonadota</taxon>
        <taxon>Alphaproteobacteria</taxon>
        <taxon>Rhodobacterales</taxon>
        <taxon>Paracoccaceae</taxon>
        <taxon>Pararhodobacter</taxon>
    </lineage>
</organism>
<comment type="caution">
    <text evidence="6">The sequence shown here is derived from an EMBL/GenBank/DDBJ whole genome shotgun (WGS) entry which is preliminary data.</text>
</comment>
<dbReference type="PROSITE" id="PS51318">
    <property type="entry name" value="TAT"/>
    <property type="match status" value="1"/>
</dbReference>
<keyword evidence="2" id="KW-0274">FAD</keyword>
<dbReference type="SUPFAM" id="SSF51905">
    <property type="entry name" value="FAD/NAD(P)-binding domain"/>
    <property type="match status" value="2"/>
</dbReference>
<name>A0ABT3H4K0_9RHOB</name>
<dbReference type="EMBL" id="JAPDFL010000001">
    <property type="protein sequence ID" value="MCW1934605.1"/>
    <property type="molecule type" value="Genomic_DNA"/>
</dbReference>
<dbReference type="InterPro" id="IPR036188">
    <property type="entry name" value="FAD/NAD-bd_sf"/>
</dbReference>
<evidence type="ECO:0000259" key="3">
    <source>
        <dbReference type="Pfam" id="PF07992"/>
    </source>
</evidence>
<dbReference type="PANTHER" id="PTHR43755:SF1">
    <property type="entry name" value="FAD-DEPENDENT PYRIDINE NUCLEOTIDE-DISULPHIDE OXIDOREDUCTASE"/>
    <property type="match status" value="1"/>
</dbReference>
<feature type="domain" description="FAD/NAD(P)-binding" evidence="3">
    <location>
        <begin position="32"/>
        <end position="144"/>
    </location>
</feature>